<feature type="transmembrane region" description="Helical" evidence="5">
    <location>
        <begin position="111"/>
        <end position="134"/>
    </location>
</feature>
<feature type="domain" description="O-antigen ligase-related" evidence="6">
    <location>
        <begin position="252"/>
        <end position="400"/>
    </location>
</feature>
<dbReference type="GO" id="GO:0016874">
    <property type="term" value="F:ligase activity"/>
    <property type="evidence" value="ECO:0007669"/>
    <property type="project" value="UniProtKB-KW"/>
</dbReference>
<dbReference type="PANTHER" id="PTHR37422:SF23">
    <property type="entry name" value="TEICHURONIC ACID BIOSYNTHESIS PROTEIN TUAE"/>
    <property type="match status" value="1"/>
</dbReference>
<accession>A0A1D9G1P9</accession>
<keyword evidence="4 5" id="KW-0472">Membrane</keyword>
<reference evidence="8" key="1">
    <citation type="submission" date="2016-10" db="EMBL/GenBank/DDBJ databases">
        <title>Comparative genomics uncovers the prolific and rare metabolic potential of the cyanobacterial genus Moorea.</title>
        <authorList>
            <person name="Leao T."/>
            <person name="Castelao G."/>
            <person name="Korobeynikov A."/>
            <person name="Monroe E.A."/>
            <person name="Podell S."/>
            <person name="Glukhov E."/>
            <person name="Allen E."/>
            <person name="Gerwick W.H."/>
            <person name="Gerwick L."/>
        </authorList>
    </citation>
    <scope>NUCLEOTIDE SEQUENCE [LARGE SCALE GENOMIC DNA]</scope>
    <source>
        <strain evidence="8">JHB</strain>
    </source>
</reference>
<proteinExistence type="predicted"/>
<organism evidence="7 8">
    <name type="scientific">Moorena producens (strain JHB)</name>
    <dbReference type="NCBI Taxonomy" id="1454205"/>
    <lineage>
        <taxon>Bacteria</taxon>
        <taxon>Bacillati</taxon>
        <taxon>Cyanobacteriota</taxon>
        <taxon>Cyanophyceae</taxon>
        <taxon>Coleofasciculales</taxon>
        <taxon>Coleofasciculaceae</taxon>
        <taxon>Moorena</taxon>
    </lineage>
</organism>
<dbReference type="Pfam" id="PF04932">
    <property type="entry name" value="Wzy_C"/>
    <property type="match status" value="1"/>
</dbReference>
<dbReference type="AlphaFoldDB" id="A0A1D9G1P9"/>
<feature type="transmembrane region" description="Helical" evidence="5">
    <location>
        <begin position="12"/>
        <end position="32"/>
    </location>
</feature>
<feature type="transmembrane region" description="Helical" evidence="5">
    <location>
        <begin position="146"/>
        <end position="162"/>
    </location>
</feature>
<evidence type="ECO:0000256" key="5">
    <source>
        <dbReference type="SAM" id="Phobius"/>
    </source>
</evidence>
<evidence type="ECO:0000256" key="2">
    <source>
        <dbReference type="ARBA" id="ARBA00022692"/>
    </source>
</evidence>
<keyword evidence="2 5" id="KW-0812">Transmembrane</keyword>
<dbReference type="InterPro" id="IPR051533">
    <property type="entry name" value="WaaL-like"/>
</dbReference>
<feature type="transmembrane region" description="Helical" evidence="5">
    <location>
        <begin position="384"/>
        <end position="405"/>
    </location>
</feature>
<evidence type="ECO:0000256" key="1">
    <source>
        <dbReference type="ARBA" id="ARBA00004141"/>
    </source>
</evidence>
<keyword evidence="3 5" id="KW-1133">Transmembrane helix</keyword>
<evidence type="ECO:0000313" key="7">
    <source>
        <dbReference type="EMBL" id="AOY81445.1"/>
    </source>
</evidence>
<gene>
    <name evidence="7" type="ORF">BJP36_17535</name>
</gene>
<evidence type="ECO:0000256" key="3">
    <source>
        <dbReference type="ARBA" id="ARBA00022989"/>
    </source>
</evidence>
<feature type="transmembrane region" description="Helical" evidence="5">
    <location>
        <begin position="426"/>
        <end position="443"/>
    </location>
</feature>
<feature type="transmembrane region" description="Helical" evidence="5">
    <location>
        <begin position="287"/>
        <end position="306"/>
    </location>
</feature>
<evidence type="ECO:0000313" key="8">
    <source>
        <dbReference type="Proteomes" id="UP000176944"/>
    </source>
</evidence>
<dbReference type="InterPro" id="IPR007016">
    <property type="entry name" value="O-antigen_ligase-rel_domated"/>
</dbReference>
<dbReference type="EMBL" id="CP017708">
    <property type="protein sequence ID" value="AOY81445.1"/>
    <property type="molecule type" value="Genomic_DNA"/>
</dbReference>
<feature type="transmembrane region" description="Helical" evidence="5">
    <location>
        <begin position="224"/>
        <end position="241"/>
    </location>
</feature>
<name>A0A1D9G1P9_MOOP1</name>
<keyword evidence="7" id="KW-0436">Ligase</keyword>
<sequence length="488" mass="54403">MQIHNPWHRSSALTFWLGLAGVPIGLAVGLLAGTQPSLLGLGLVAVAVVVYFFARFEQAVLGLLILRSCLDPFSDQQVPAAFAIGLDGLTLLYVTVMLLRGQTVRTDKFWWFFAGWVMLQGLWVILLPLGGLGLDASFLLESIREWIRLFSWLMVYLLVMQLKDRLPPKQVVYGLFWALLLPVTVALLQMFVPSVLPPMFAADGGYSETLDEVSRIKGTIGHPNGFVTWLLLFMGLTYWRLTQSKPRWIWMLLLGLLSLVYVSTKALFGLMMLGTFIVVLIAPRLSIVNLIGGIVLFVGIIVLFGSTEFGQERLGSITETPLGNPDIDIWRAILLSKGDHNSFNWRIAQWHYLLQQWQHFPILGYGLGISADVSTNGLYPHNDYIRALVEGGILGLVTWLVFLGVQVGRLVQLFRQASPGSGQRNLCLAMLAVLLAVPVGMITENIWSHTTLFFYWYTLLAVVGWNWDDLPPSESHAPVSPPARLTPF</sequence>
<feature type="transmembrane region" description="Helical" evidence="5">
    <location>
        <begin position="38"/>
        <end position="66"/>
    </location>
</feature>
<feature type="transmembrane region" description="Helical" evidence="5">
    <location>
        <begin position="78"/>
        <end position="99"/>
    </location>
</feature>
<protein>
    <submittedName>
        <fullName evidence="7">O-antigen ligase family protein</fullName>
    </submittedName>
</protein>
<feature type="transmembrane region" description="Helical" evidence="5">
    <location>
        <begin position="174"/>
        <end position="192"/>
    </location>
</feature>
<comment type="subcellular location">
    <subcellularLocation>
        <location evidence="1">Membrane</location>
        <topology evidence="1">Multi-pass membrane protein</topology>
    </subcellularLocation>
</comment>
<evidence type="ECO:0000256" key="4">
    <source>
        <dbReference type="ARBA" id="ARBA00023136"/>
    </source>
</evidence>
<dbReference type="GO" id="GO:0016020">
    <property type="term" value="C:membrane"/>
    <property type="evidence" value="ECO:0007669"/>
    <property type="project" value="UniProtKB-SubCell"/>
</dbReference>
<evidence type="ECO:0000259" key="6">
    <source>
        <dbReference type="Pfam" id="PF04932"/>
    </source>
</evidence>
<feature type="transmembrane region" description="Helical" evidence="5">
    <location>
        <begin position="247"/>
        <end position="280"/>
    </location>
</feature>
<dbReference type="Proteomes" id="UP000176944">
    <property type="component" value="Chromosome"/>
</dbReference>
<dbReference type="PANTHER" id="PTHR37422">
    <property type="entry name" value="TEICHURONIC ACID BIOSYNTHESIS PROTEIN TUAE"/>
    <property type="match status" value="1"/>
</dbReference>